<evidence type="ECO:0000313" key="1">
    <source>
        <dbReference type="EMBL" id="KAA6371930.1"/>
    </source>
</evidence>
<accession>A0A5J4UPI4</accession>
<gene>
    <name evidence="1" type="ORF">EZS28_032542</name>
</gene>
<comment type="caution">
    <text evidence="1">The sequence shown here is derived from an EMBL/GenBank/DDBJ whole genome shotgun (WGS) entry which is preliminary data.</text>
</comment>
<dbReference type="EMBL" id="SNRW01014037">
    <property type="protein sequence ID" value="KAA6371930.1"/>
    <property type="molecule type" value="Genomic_DNA"/>
</dbReference>
<name>A0A5J4UPI4_9EUKA</name>
<organism evidence="1 2">
    <name type="scientific">Streblomastix strix</name>
    <dbReference type="NCBI Taxonomy" id="222440"/>
    <lineage>
        <taxon>Eukaryota</taxon>
        <taxon>Metamonada</taxon>
        <taxon>Preaxostyla</taxon>
        <taxon>Oxymonadida</taxon>
        <taxon>Streblomastigidae</taxon>
        <taxon>Streblomastix</taxon>
    </lineage>
</organism>
<proteinExistence type="predicted"/>
<reference evidence="1 2" key="1">
    <citation type="submission" date="2019-03" db="EMBL/GenBank/DDBJ databases">
        <title>Single cell metagenomics reveals metabolic interactions within the superorganism composed of flagellate Streblomastix strix and complex community of Bacteroidetes bacteria on its surface.</title>
        <authorList>
            <person name="Treitli S.C."/>
            <person name="Kolisko M."/>
            <person name="Husnik F."/>
            <person name="Keeling P."/>
            <person name="Hampl V."/>
        </authorList>
    </citation>
    <scope>NUCLEOTIDE SEQUENCE [LARGE SCALE GENOMIC DNA]</scope>
    <source>
        <strain evidence="1">ST1C</strain>
    </source>
</reference>
<dbReference type="Proteomes" id="UP000324800">
    <property type="component" value="Unassembled WGS sequence"/>
</dbReference>
<evidence type="ECO:0000313" key="2">
    <source>
        <dbReference type="Proteomes" id="UP000324800"/>
    </source>
</evidence>
<dbReference type="AlphaFoldDB" id="A0A5J4UPI4"/>
<sequence length="89" mass="10447">MQHNLRISKNKTPAQILDDLLQRFDQNERQTVIAEDSMNLSIQTMLKQHQRLNLEQFVNGIEIQDNDNEIQVIIDNADKIQYGSRPIEE</sequence>
<protein>
    <submittedName>
        <fullName evidence="1">Uncharacterized protein</fullName>
    </submittedName>
</protein>